<evidence type="ECO:0000259" key="5">
    <source>
        <dbReference type="Pfam" id="PF02748"/>
    </source>
</evidence>
<dbReference type="GO" id="GO:0016740">
    <property type="term" value="F:transferase activity"/>
    <property type="evidence" value="ECO:0007669"/>
    <property type="project" value="UniProtKB-KW"/>
</dbReference>
<feature type="domain" description="Aspartate carbamoyltransferase regulatory subunit N-terminal" evidence="4">
    <location>
        <begin position="3"/>
        <end position="90"/>
    </location>
</feature>
<keyword evidence="7" id="KW-1185">Reference proteome</keyword>
<accession>A0A858BXC9</accession>
<feature type="domain" description="Aspartate carbamoyltransferase regulatory subunit C-terminal" evidence="5">
    <location>
        <begin position="95"/>
        <end position="138"/>
    </location>
</feature>
<dbReference type="Gene3D" id="3.30.70.140">
    <property type="entry name" value="Aspartate carbamoyltransferase regulatory subunit, N-terminal domain"/>
    <property type="match status" value="1"/>
</dbReference>
<keyword evidence="6" id="KW-0808">Transferase</keyword>
<dbReference type="InterPro" id="IPR020542">
    <property type="entry name" value="Asp_carbamoyltrfase_reg_C"/>
</dbReference>
<dbReference type="PANTHER" id="PTHR35805:SF1">
    <property type="entry name" value="ASPARTATE CARBAMOYLTRANSFERASE REGULATORY CHAIN"/>
    <property type="match status" value="1"/>
</dbReference>
<evidence type="ECO:0000313" key="6">
    <source>
        <dbReference type="EMBL" id="QIB70741.1"/>
    </source>
</evidence>
<evidence type="ECO:0000256" key="1">
    <source>
        <dbReference type="ARBA" id="ARBA00022723"/>
    </source>
</evidence>
<dbReference type="InterPro" id="IPR002801">
    <property type="entry name" value="Asp_carbamoylTrfase_reg"/>
</dbReference>
<reference evidence="6 7" key="1">
    <citation type="submission" date="2020-02" db="EMBL/GenBank/DDBJ databases">
        <authorList>
            <person name="Kim Y.B."/>
            <person name="Roh S.W."/>
        </authorList>
    </citation>
    <scope>NUCLEOTIDE SEQUENCE [LARGE SCALE GENOMIC DNA]</scope>
    <source>
        <strain evidence="6 7">DSM 103574</strain>
    </source>
</reference>
<name>A0A858BXC9_9FIRM</name>
<keyword evidence="3" id="KW-0665">Pyrimidine biosynthesis</keyword>
<evidence type="ECO:0000313" key="7">
    <source>
        <dbReference type="Proteomes" id="UP000466848"/>
    </source>
</evidence>
<dbReference type="KEGG" id="abut:Ami103574_10065"/>
<dbReference type="AlphaFoldDB" id="A0A858BXC9"/>
<sequence>MMLVNSIEKGIVIDHITAGLGAKILEYLDIDLANNTVAFIMNASSKKHGKKDIVKIQNVIDVNLDVLGLIEPNATVNIIENGQIIKKIELQVPERVTNVIKCKNPRCVTSVEINAPHIFHLIDAENREYRCEYCDEIVCMKGDY</sequence>
<dbReference type="Pfam" id="PF01948">
    <property type="entry name" value="PyrI"/>
    <property type="match status" value="1"/>
</dbReference>
<dbReference type="GO" id="GO:0006221">
    <property type="term" value="P:pyrimidine nucleotide biosynthetic process"/>
    <property type="evidence" value="ECO:0007669"/>
    <property type="project" value="UniProtKB-KW"/>
</dbReference>
<organism evidence="6 7">
    <name type="scientific">Aminipila butyrica</name>
    <dbReference type="NCBI Taxonomy" id="433296"/>
    <lineage>
        <taxon>Bacteria</taxon>
        <taxon>Bacillati</taxon>
        <taxon>Bacillota</taxon>
        <taxon>Clostridia</taxon>
        <taxon>Peptostreptococcales</taxon>
        <taxon>Anaerovoracaceae</taxon>
        <taxon>Aminipila</taxon>
    </lineage>
</organism>
<evidence type="ECO:0000256" key="3">
    <source>
        <dbReference type="ARBA" id="ARBA00022975"/>
    </source>
</evidence>
<dbReference type="Pfam" id="PF02748">
    <property type="entry name" value="PyrI_C"/>
    <property type="match status" value="1"/>
</dbReference>
<dbReference type="InterPro" id="IPR020545">
    <property type="entry name" value="Asp_carbamoyltransf_reg_N"/>
</dbReference>
<protein>
    <submittedName>
        <fullName evidence="6">Aspartate carbamoyltransferase regulatory subunit</fullName>
    </submittedName>
</protein>
<dbReference type="Proteomes" id="UP000466848">
    <property type="component" value="Chromosome"/>
</dbReference>
<evidence type="ECO:0000259" key="4">
    <source>
        <dbReference type="Pfam" id="PF01948"/>
    </source>
</evidence>
<dbReference type="InterPro" id="IPR036793">
    <property type="entry name" value="Asp_carbatrfase_reg_N_sf"/>
</dbReference>
<evidence type="ECO:0000256" key="2">
    <source>
        <dbReference type="ARBA" id="ARBA00022833"/>
    </source>
</evidence>
<keyword evidence="2" id="KW-0862">Zinc</keyword>
<dbReference type="EMBL" id="CP048649">
    <property type="protein sequence ID" value="QIB70741.1"/>
    <property type="molecule type" value="Genomic_DNA"/>
</dbReference>
<dbReference type="SUPFAM" id="SSF57825">
    <property type="entry name" value="Aspartate carbamoyltransferase, Regulatory-chain, C-terminal domain"/>
    <property type="match status" value="1"/>
</dbReference>
<dbReference type="InterPro" id="IPR036792">
    <property type="entry name" value="Asp_carbatrfase_reg_C_sf"/>
</dbReference>
<keyword evidence="1" id="KW-0479">Metal-binding</keyword>
<dbReference type="PANTHER" id="PTHR35805">
    <property type="entry name" value="ASPARTATE CARBAMOYLTRANSFERASE REGULATORY CHAIN"/>
    <property type="match status" value="1"/>
</dbReference>
<dbReference type="GO" id="GO:0046872">
    <property type="term" value="F:metal ion binding"/>
    <property type="evidence" value="ECO:0007669"/>
    <property type="project" value="UniProtKB-KW"/>
</dbReference>
<dbReference type="SUPFAM" id="SSF54893">
    <property type="entry name" value="Aspartate carbamoyltransferase, Regulatory-chain, N-terminal domain"/>
    <property type="match status" value="1"/>
</dbReference>
<proteinExistence type="predicted"/>
<gene>
    <name evidence="6" type="ORF">Ami103574_10065</name>
</gene>
<dbReference type="GO" id="GO:0009347">
    <property type="term" value="C:aspartate carbamoyltransferase complex"/>
    <property type="evidence" value="ECO:0007669"/>
    <property type="project" value="InterPro"/>
</dbReference>
<dbReference type="Gene3D" id="2.30.30.20">
    <property type="entry name" value="Aspartate carbamoyltransferase regulatory subunit, C-terminal domain"/>
    <property type="match status" value="1"/>
</dbReference>
<dbReference type="GO" id="GO:0006207">
    <property type="term" value="P:'de novo' pyrimidine nucleobase biosynthetic process"/>
    <property type="evidence" value="ECO:0007669"/>
    <property type="project" value="InterPro"/>
</dbReference>
<dbReference type="NCBIfam" id="NF002063">
    <property type="entry name" value="PRK00893.1-3"/>
    <property type="match status" value="1"/>
</dbReference>